<evidence type="ECO:0000256" key="1">
    <source>
        <dbReference type="ARBA" id="ARBA00038376"/>
    </source>
</evidence>
<dbReference type="InterPro" id="IPR036291">
    <property type="entry name" value="NAD(P)-bd_dom_sf"/>
</dbReference>
<comment type="caution">
    <text evidence="3">The sequence shown here is derived from an EMBL/GenBank/DDBJ whole genome shotgun (WGS) entry which is preliminary data.</text>
</comment>
<dbReference type="Proteomes" id="UP000800235">
    <property type="component" value="Unassembled WGS sequence"/>
</dbReference>
<dbReference type="Pfam" id="PF13460">
    <property type="entry name" value="NAD_binding_10"/>
    <property type="match status" value="1"/>
</dbReference>
<keyword evidence="4" id="KW-1185">Reference proteome</keyword>
<keyword evidence="3" id="KW-0503">Monooxygenase</keyword>
<name>A0A9P4NK93_9PEZI</name>
<sequence>MPSYAVLGATGNTGTAILEILRQRSENKIHAFVRSASKLKAQQPQLYQSGQLQIFEGQLSNTEALAKCLENTRAAFMCIAAVANLPYCTLSQDAAKAVIIAMEQLRSKNQWLPRLIQLNSSSTDEKLSASLPKIAHTILYRGSWWIYEDLRASESMLRSLSSWLDVTFIMPGGLIQDAQKGHKLSTEKQQTFLGWLDLAAGMVEVADEESDVWRGKNVSVLPVVGDVPVNWMVPWYMVLGMCLTYAPWSYGAMKRLGLV</sequence>
<evidence type="ECO:0000313" key="4">
    <source>
        <dbReference type="Proteomes" id="UP000800235"/>
    </source>
</evidence>
<dbReference type="Gene3D" id="3.40.50.720">
    <property type="entry name" value="NAD(P)-binding Rossmann-like Domain"/>
    <property type="match status" value="1"/>
</dbReference>
<dbReference type="SUPFAM" id="SSF51735">
    <property type="entry name" value="NAD(P)-binding Rossmann-fold domains"/>
    <property type="match status" value="1"/>
</dbReference>
<protein>
    <submittedName>
        <fullName evidence="3">Oxidreductase B/ cytochrome P450 monooxygenase</fullName>
    </submittedName>
</protein>
<organism evidence="3 4">
    <name type="scientific">Tothia fuscella</name>
    <dbReference type="NCBI Taxonomy" id="1048955"/>
    <lineage>
        <taxon>Eukaryota</taxon>
        <taxon>Fungi</taxon>
        <taxon>Dikarya</taxon>
        <taxon>Ascomycota</taxon>
        <taxon>Pezizomycotina</taxon>
        <taxon>Dothideomycetes</taxon>
        <taxon>Pleosporomycetidae</taxon>
        <taxon>Venturiales</taxon>
        <taxon>Cylindrosympodiaceae</taxon>
        <taxon>Tothia</taxon>
    </lineage>
</organism>
<dbReference type="InterPro" id="IPR016040">
    <property type="entry name" value="NAD(P)-bd_dom"/>
</dbReference>
<dbReference type="GO" id="GO:0004497">
    <property type="term" value="F:monooxygenase activity"/>
    <property type="evidence" value="ECO:0007669"/>
    <property type="project" value="UniProtKB-KW"/>
</dbReference>
<accession>A0A9P4NK93</accession>
<dbReference type="PANTHER" id="PTHR15020:SF50">
    <property type="entry name" value="UPF0659 PROTEIN YMR090W"/>
    <property type="match status" value="1"/>
</dbReference>
<proteinExistence type="inferred from homology"/>
<evidence type="ECO:0000259" key="2">
    <source>
        <dbReference type="Pfam" id="PF13460"/>
    </source>
</evidence>
<comment type="similarity">
    <text evidence="1">Belongs to the avfA family.</text>
</comment>
<dbReference type="PANTHER" id="PTHR15020">
    <property type="entry name" value="FLAVIN REDUCTASE-RELATED"/>
    <property type="match status" value="1"/>
</dbReference>
<evidence type="ECO:0000313" key="3">
    <source>
        <dbReference type="EMBL" id="KAF2424445.1"/>
    </source>
</evidence>
<keyword evidence="3" id="KW-0560">Oxidoreductase</keyword>
<dbReference type="EMBL" id="MU007074">
    <property type="protein sequence ID" value="KAF2424445.1"/>
    <property type="molecule type" value="Genomic_DNA"/>
</dbReference>
<gene>
    <name evidence="3" type="ORF">EJ08DRAFT_412049</name>
</gene>
<dbReference type="AlphaFoldDB" id="A0A9P4NK93"/>
<reference evidence="3" key="1">
    <citation type="journal article" date="2020" name="Stud. Mycol.">
        <title>101 Dothideomycetes genomes: a test case for predicting lifestyles and emergence of pathogens.</title>
        <authorList>
            <person name="Haridas S."/>
            <person name="Albert R."/>
            <person name="Binder M."/>
            <person name="Bloem J."/>
            <person name="Labutti K."/>
            <person name="Salamov A."/>
            <person name="Andreopoulos B."/>
            <person name="Baker S."/>
            <person name="Barry K."/>
            <person name="Bills G."/>
            <person name="Bluhm B."/>
            <person name="Cannon C."/>
            <person name="Castanera R."/>
            <person name="Culley D."/>
            <person name="Daum C."/>
            <person name="Ezra D."/>
            <person name="Gonzalez J."/>
            <person name="Henrissat B."/>
            <person name="Kuo A."/>
            <person name="Liang C."/>
            <person name="Lipzen A."/>
            <person name="Lutzoni F."/>
            <person name="Magnuson J."/>
            <person name="Mondo S."/>
            <person name="Nolan M."/>
            <person name="Ohm R."/>
            <person name="Pangilinan J."/>
            <person name="Park H.-J."/>
            <person name="Ramirez L."/>
            <person name="Alfaro M."/>
            <person name="Sun H."/>
            <person name="Tritt A."/>
            <person name="Yoshinaga Y."/>
            <person name="Zwiers L.-H."/>
            <person name="Turgeon B."/>
            <person name="Goodwin S."/>
            <person name="Spatafora J."/>
            <person name="Crous P."/>
            <person name="Grigoriev I."/>
        </authorList>
    </citation>
    <scope>NUCLEOTIDE SEQUENCE</scope>
    <source>
        <strain evidence="3">CBS 130266</strain>
    </source>
</reference>
<dbReference type="OrthoDB" id="10254221at2759"/>
<feature type="domain" description="NAD(P)-binding" evidence="2">
    <location>
        <begin position="8"/>
        <end position="207"/>
    </location>
</feature>